<accession>A0A6P6FEP4</accession>
<dbReference type="Proteomes" id="UP000515180">
    <property type="component" value="Unplaced"/>
</dbReference>
<evidence type="ECO:0000256" key="1">
    <source>
        <dbReference type="ARBA" id="ARBA00022540"/>
    </source>
</evidence>
<dbReference type="SUPFAM" id="SSF55909">
    <property type="entry name" value="Pentein"/>
    <property type="match status" value="1"/>
</dbReference>
<dbReference type="AlphaFoldDB" id="A0A6P6FEP4"/>
<sequence length="80" mass="8887">MAVRVQFENNNEVGVFSRLTNSSCLVAIGSSENFYSEFEAELAETIPVIHASVARCRIIGRLCVGKHDMRILISKVRCCP</sequence>
<protein>
    <submittedName>
        <fullName evidence="4">Eukaryotic translation initiation factor 6-like</fullName>
    </submittedName>
</protein>
<dbReference type="GO" id="GO:0003743">
    <property type="term" value="F:translation initiation factor activity"/>
    <property type="evidence" value="ECO:0007669"/>
    <property type="project" value="UniProtKB-KW"/>
</dbReference>
<keyword evidence="2" id="KW-0648">Protein biosynthesis</keyword>
<dbReference type="Gene3D" id="3.75.10.10">
    <property type="entry name" value="L-arginine/glycine Amidinotransferase, Chain A"/>
    <property type="match status" value="1"/>
</dbReference>
<dbReference type="RefSeq" id="XP_024224702.1">
    <property type="nucleotide sequence ID" value="XM_024368934.2"/>
</dbReference>
<dbReference type="InterPro" id="IPR002769">
    <property type="entry name" value="eIF6"/>
</dbReference>
<dbReference type="PANTHER" id="PTHR10784">
    <property type="entry name" value="TRANSLATION INITIATION FACTOR 6"/>
    <property type="match status" value="1"/>
</dbReference>
<organism evidence="3 4">
    <name type="scientific">Bombus impatiens</name>
    <name type="common">Bumblebee</name>
    <dbReference type="NCBI Taxonomy" id="132113"/>
    <lineage>
        <taxon>Eukaryota</taxon>
        <taxon>Metazoa</taxon>
        <taxon>Ecdysozoa</taxon>
        <taxon>Arthropoda</taxon>
        <taxon>Hexapoda</taxon>
        <taxon>Insecta</taxon>
        <taxon>Pterygota</taxon>
        <taxon>Neoptera</taxon>
        <taxon>Endopterygota</taxon>
        <taxon>Hymenoptera</taxon>
        <taxon>Apocrita</taxon>
        <taxon>Aculeata</taxon>
        <taxon>Apoidea</taxon>
        <taxon>Anthophila</taxon>
        <taxon>Apidae</taxon>
        <taxon>Bombus</taxon>
        <taxon>Pyrobombus</taxon>
    </lineage>
</organism>
<gene>
    <name evidence="4" type="primary">LOC105680999</name>
</gene>
<proteinExistence type="predicted"/>
<dbReference type="GO" id="GO:0042256">
    <property type="term" value="P:cytosolic ribosome assembly"/>
    <property type="evidence" value="ECO:0007669"/>
    <property type="project" value="InterPro"/>
</dbReference>
<dbReference type="GeneID" id="105680999"/>
<dbReference type="KEGG" id="bim:105680999"/>
<dbReference type="Pfam" id="PF01912">
    <property type="entry name" value="eIF-6"/>
    <property type="match status" value="1"/>
</dbReference>
<evidence type="ECO:0000256" key="2">
    <source>
        <dbReference type="ARBA" id="ARBA00022917"/>
    </source>
</evidence>
<dbReference type="GO" id="GO:0043022">
    <property type="term" value="F:ribosome binding"/>
    <property type="evidence" value="ECO:0007669"/>
    <property type="project" value="InterPro"/>
</dbReference>
<reference evidence="4" key="1">
    <citation type="submission" date="2025-08" db="UniProtKB">
        <authorList>
            <consortium name="RefSeq"/>
        </authorList>
    </citation>
    <scope>IDENTIFICATION</scope>
</reference>
<evidence type="ECO:0000313" key="4">
    <source>
        <dbReference type="RefSeq" id="XP_024224702.1"/>
    </source>
</evidence>
<name>A0A6P6FEP4_BOMIM</name>
<evidence type="ECO:0000313" key="3">
    <source>
        <dbReference type="Proteomes" id="UP000515180"/>
    </source>
</evidence>
<dbReference type="OrthoDB" id="4155914at2759"/>
<keyword evidence="3" id="KW-1185">Reference proteome</keyword>
<keyword evidence="1" id="KW-0396">Initiation factor</keyword>